<accession>A0A9X4AUC3</accession>
<dbReference type="AlphaFoldDB" id="A0A9X4AUC3"/>
<keyword evidence="2" id="KW-1185">Reference proteome</keyword>
<dbReference type="EMBL" id="JAGTJJ010000026">
    <property type="protein sequence ID" value="MDC3985118.1"/>
    <property type="molecule type" value="Genomic_DNA"/>
</dbReference>
<sequence length="420" mass="45196">MYLLEEVPVRRNALQQPSSGPASRRRVDGRFLTDEPLAPYDRHVRRELASWSAEALRRLDEAPEDPTERAAALARAHQDAALIASYLDRPNEARLVCHAGLDCVAEHAETSGDEAILLLGFGPLVELSRLDARLGRTDEALCVLERLAGLLRGQGLAFGALSISAATWARIGPGEGGAEGALASMVAIETERTLLGSGRHEAALEIARGQAPSPHDPVLEAMRREAYLVSLCRLGRGEEALLVAALWAAEAHPIRRPIFEIRHAEALAAFGDPVRAHAIAEECVRRVESRLAAGPATLFDLTIAARVSRLLATLGDPLAGELCRTALPAATSLGDVPLTAELALRILATDKRTEVRAEALEALRAIATGSGYRIPAVERAVEAEDGPLLTRSLKERAPSYPRLFERLLGFPPDALDRSSK</sequence>
<gene>
    <name evidence="1" type="ORF">KEG57_31865</name>
</gene>
<reference evidence="1 2" key="1">
    <citation type="submission" date="2021-04" db="EMBL/GenBank/DDBJ databases">
        <title>Genome analysis of Polyangium sp.</title>
        <authorList>
            <person name="Li Y."/>
            <person name="Wang J."/>
        </authorList>
    </citation>
    <scope>NUCLEOTIDE SEQUENCE [LARGE SCALE GENOMIC DNA]</scope>
    <source>
        <strain evidence="1 2">SDU14</strain>
    </source>
</reference>
<protein>
    <submittedName>
        <fullName evidence="1">Uncharacterized protein</fullName>
    </submittedName>
</protein>
<evidence type="ECO:0000313" key="1">
    <source>
        <dbReference type="EMBL" id="MDC3985118.1"/>
    </source>
</evidence>
<proteinExistence type="predicted"/>
<comment type="caution">
    <text evidence="1">The sequence shown here is derived from an EMBL/GenBank/DDBJ whole genome shotgun (WGS) entry which is preliminary data.</text>
</comment>
<organism evidence="1 2">
    <name type="scientific">Polyangium jinanense</name>
    <dbReference type="NCBI Taxonomy" id="2829994"/>
    <lineage>
        <taxon>Bacteria</taxon>
        <taxon>Pseudomonadati</taxon>
        <taxon>Myxococcota</taxon>
        <taxon>Polyangia</taxon>
        <taxon>Polyangiales</taxon>
        <taxon>Polyangiaceae</taxon>
        <taxon>Polyangium</taxon>
    </lineage>
</organism>
<evidence type="ECO:0000313" key="2">
    <source>
        <dbReference type="Proteomes" id="UP001151081"/>
    </source>
</evidence>
<name>A0A9X4AUC3_9BACT</name>
<dbReference type="RefSeq" id="WP_272421119.1">
    <property type="nucleotide sequence ID" value="NZ_JAGTJJ010000026.1"/>
</dbReference>
<dbReference type="Proteomes" id="UP001151081">
    <property type="component" value="Unassembled WGS sequence"/>
</dbReference>